<dbReference type="PANTHER" id="PTHR30543:SF21">
    <property type="entry name" value="NAD(P)H-DEPENDENT FMN REDUCTASE LOT6"/>
    <property type="match status" value="1"/>
</dbReference>
<evidence type="ECO:0000259" key="1">
    <source>
        <dbReference type="Pfam" id="PF03358"/>
    </source>
</evidence>
<dbReference type="Proteomes" id="UP000199478">
    <property type="component" value="Unassembled WGS sequence"/>
</dbReference>
<dbReference type="Pfam" id="PF03358">
    <property type="entry name" value="FMN_red"/>
    <property type="match status" value="1"/>
</dbReference>
<reference evidence="3" key="1">
    <citation type="submission" date="2016-10" db="EMBL/GenBank/DDBJ databases">
        <authorList>
            <person name="Varghese N."/>
            <person name="Submissions S."/>
        </authorList>
    </citation>
    <scope>NUCLEOTIDE SEQUENCE [LARGE SCALE GENOMIC DNA]</scope>
    <source>
        <strain evidence="3">DSM 26879</strain>
    </source>
</reference>
<dbReference type="GO" id="GO:0016491">
    <property type="term" value="F:oxidoreductase activity"/>
    <property type="evidence" value="ECO:0007669"/>
    <property type="project" value="InterPro"/>
</dbReference>
<dbReference type="PANTHER" id="PTHR30543">
    <property type="entry name" value="CHROMATE REDUCTASE"/>
    <property type="match status" value="1"/>
</dbReference>
<proteinExistence type="predicted"/>
<dbReference type="OrthoDB" id="9812295at2"/>
<dbReference type="GO" id="GO:0010181">
    <property type="term" value="F:FMN binding"/>
    <property type="evidence" value="ECO:0007669"/>
    <property type="project" value="TreeGrafter"/>
</dbReference>
<dbReference type="InterPro" id="IPR005025">
    <property type="entry name" value="FMN_Rdtase-like_dom"/>
</dbReference>
<organism evidence="2 3">
    <name type="scientific">Yoonia tamlensis</name>
    <dbReference type="NCBI Taxonomy" id="390270"/>
    <lineage>
        <taxon>Bacteria</taxon>
        <taxon>Pseudomonadati</taxon>
        <taxon>Pseudomonadota</taxon>
        <taxon>Alphaproteobacteria</taxon>
        <taxon>Rhodobacterales</taxon>
        <taxon>Paracoccaceae</taxon>
        <taxon>Yoonia</taxon>
    </lineage>
</organism>
<name>A0A1I6HNE9_9RHOB</name>
<dbReference type="SUPFAM" id="SSF52218">
    <property type="entry name" value="Flavoproteins"/>
    <property type="match status" value="1"/>
</dbReference>
<dbReference type="EMBL" id="FOYP01000002">
    <property type="protein sequence ID" value="SFR55965.1"/>
    <property type="molecule type" value="Genomic_DNA"/>
</dbReference>
<gene>
    <name evidence="2" type="ORF">SAMN04488005_2884</name>
</gene>
<evidence type="ECO:0000313" key="3">
    <source>
        <dbReference type="Proteomes" id="UP000199478"/>
    </source>
</evidence>
<dbReference type="AlphaFoldDB" id="A0A1I6HNE9"/>
<keyword evidence="3" id="KW-1185">Reference proteome</keyword>
<protein>
    <submittedName>
        <fullName evidence="2">NADPH-dependent FMN reductase</fullName>
    </submittedName>
</protein>
<dbReference type="Gene3D" id="3.40.50.360">
    <property type="match status" value="1"/>
</dbReference>
<dbReference type="InterPro" id="IPR029039">
    <property type="entry name" value="Flavoprotein-like_sf"/>
</dbReference>
<feature type="domain" description="NADPH-dependent FMN reductase-like" evidence="1">
    <location>
        <begin position="1"/>
        <end position="126"/>
    </location>
</feature>
<evidence type="ECO:0000313" key="2">
    <source>
        <dbReference type="EMBL" id="SFR55965.1"/>
    </source>
</evidence>
<dbReference type="STRING" id="390270.SAMN04488005_2884"/>
<dbReference type="RefSeq" id="WP_090201372.1">
    <property type="nucleotide sequence ID" value="NZ_FOYP01000002.1"/>
</dbReference>
<sequence length="186" mass="19501">MNILAISGSTRAASTNTALLHALAAIAPTGVTVAVYDQLASLPVFSADLDAAPPQAVMDFKQRVAATDGIVFSSPEYVRSLPGGLKNAIDWLVSGDAVIAKPMAILHGSHRGDDMLDALRMVLATVSSGFSPDLFTRFPLIGKTPAQVSETLAAPENAVQLRAFLSRFIALANPRTNNSFAGSSHR</sequence>
<accession>A0A1I6HNE9</accession>
<dbReference type="InterPro" id="IPR050712">
    <property type="entry name" value="NAD(P)H-dep_reductase"/>
</dbReference>
<dbReference type="GO" id="GO:0005829">
    <property type="term" value="C:cytosol"/>
    <property type="evidence" value="ECO:0007669"/>
    <property type="project" value="TreeGrafter"/>
</dbReference>